<feature type="compositionally biased region" description="Low complexity" evidence="1">
    <location>
        <begin position="1"/>
        <end position="18"/>
    </location>
</feature>
<dbReference type="AlphaFoldDB" id="K0RUI4"/>
<name>K0RUI4_THAOC</name>
<sequence length="192" mass="21361">MIASAMSRRSRRAAGGLRRPSESRAFLASRSTIYLDDACGSSRDRWTCDIDYSMTQGRTGDPKTMGTIDRAKQHRAEAAPGPDGDDNGPGSEPPPHGRFRYVSTFITSRRRPPAAVGKPSFAYFPVDYLPHDVWRPDEPTDLRDGDLPDATPYERSEDHGPNRRNPRNGAVRLASAKTDSFNIVLPSQQFWP</sequence>
<feature type="region of interest" description="Disordered" evidence="1">
    <location>
        <begin position="72"/>
        <end position="101"/>
    </location>
</feature>
<dbReference type="Proteomes" id="UP000266841">
    <property type="component" value="Unassembled WGS sequence"/>
</dbReference>
<dbReference type="EMBL" id="AGNL01039638">
    <property type="protein sequence ID" value="EJK52531.1"/>
    <property type="molecule type" value="Genomic_DNA"/>
</dbReference>
<feature type="region of interest" description="Disordered" evidence="1">
    <location>
        <begin position="1"/>
        <end position="22"/>
    </location>
</feature>
<accession>K0RUI4</accession>
<evidence type="ECO:0000313" key="2">
    <source>
        <dbReference type="EMBL" id="EJK52531.1"/>
    </source>
</evidence>
<comment type="caution">
    <text evidence="2">The sequence shown here is derived from an EMBL/GenBank/DDBJ whole genome shotgun (WGS) entry which is preliminary data.</text>
</comment>
<reference evidence="2 3" key="1">
    <citation type="journal article" date="2012" name="Genome Biol.">
        <title>Genome and low-iron response of an oceanic diatom adapted to chronic iron limitation.</title>
        <authorList>
            <person name="Lommer M."/>
            <person name="Specht M."/>
            <person name="Roy A.S."/>
            <person name="Kraemer L."/>
            <person name="Andreson R."/>
            <person name="Gutowska M.A."/>
            <person name="Wolf J."/>
            <person name="Bergner S.V."/>
            <person name="Schilhabel M.B."/>
            <person name="Klostermeier U.C."/>
            <person name="Beiko R.G."/>
            <person name="Rosenstiel P."/>
            <person name="Hippler M."/>
            <person name="Laroche J."/>
        </authorList>
    </citation>
    <scope>NUCLEOTIDE SEQUENCE [LARGE SCALE GENOMIC DNA]</scope>
    <source>
        <strain evidence="2 3">CCMP1005</strain>
    </source>
</reference>
<feature type="region of interest" description="Disordered" evidence="1">
    <location>
        <begin position="134"/>
        <end position="178"/>
    </location>
</feature>
<gene>
    <name evidence="2" type="ORF">THAOC_28179</name>
</gene>
<proteinExistence type="predicted"/>
<protein>
    <submittedName>
        <fullName evidence="2">Uncharacterized protein</fullName>
    </submittedName>
</protein>
<dbReference type="eggNOG" id="ENOG502R2HC">
    <property type="taxonomic scope" value="Eukaryota"/>
</dbReference>
<feature type="compositionally biased region" description="Basic and acidic residues" evidence="1">
    <location>
        <begin position="134"/>
        <end position="161"/>
    </location>
</feature>
<evidence type="ECO:0000313" key="3">
    <source>
        <dbReference type="Proteomes" id="UP000266841"/>
    </source>
</evidence>
<organism evidence="2 3">
    <name type="scientific">Thalassiosira oceanica</name>
    <name type="common">Marine diatom</name>
    <dbReference type="NCBI Taxonomy" id="159749"/>
    <lineage>
        <taxon>Eukaryota</taxon>
        <taxon>Sar</taxon>
        <taxon>Stramenopiles</taxon>
        <taxon>Ochrophyta</taxon>
        <taxon>Bacillariophyta</taxon>
        <taxon>Coscinodiscophyceae</taxon>
        <taxon>Thalassiosirophycidae</taxon>
        <taxon>Thalassiosirales</taxon>
        <taxon>Thalassiosiraceae</taxon>
        <taxon>Thalassiosira</taxon>
    </lineage>
</organism>
<keyword evidence="3" id="KW-1185">Reference proteome</keyword>
<evidence type="ECO:0000256" key="1">
    <source>
        <dbReference type="SAM" id="MobiDB-lite"/>
    </source>
</evidence>